<reference evidence="1" key="1">
    <citation type="submission" date="2016-09" db="EMBL/GenBank/DDBJ databases">
        <title>Whole Genome Sequencing of Salmonella enterica subsp. enterica serovar Nottingham.</title>
        <authorList>
            <person name="Zheng J."/>
            <person name="Wang H."/>
        </authorList>
    </citation>
    <scope>NUCLEOTIDE SEQUENCE [LARGE SCALE GENOMIC DNA]</scope>
    <source>
        <strain evidence="1">CFSAN055411</strain>
    </source>
</reference>
<gene>
    <name evidence="1" type="ORF">BH006_00185</name>
</gene>
<protein>
    <recommendedName>
        <fullName evidence="2">Eaa protein</fullName>
    </recommendedName>
</protein>
<dbReference type="Proteomes" id="UP000852880">
    <property type="component" value="Unassembled WGS sequence"/>
</dbReference>
<dbReference type="EMBL" id="MJEL01000012">
    <property type="protein sequence ID" value="OEH97750.1"/>
    <property type="molecule type" value="Genomic_DNA"/>
</dbReference>
<dbReference type="RefSeq" id="WP_069721301.1">
    <property type="nucleotide sequence ID" value="NZ_MJEL01000012.1"/>
</dbReference>
<organism evidence="1">
    <name type="scientific">Salmonella enterica</name>
    <name type="common">Salmonella choleraesuis</name>
    <dbReference type="NCBI Taxonomy" id="28901"/>
    <lineage>
        <taxon>Bacteria</taxon>
        <taxon>Pseudomonadati</taxon>
        <taxon>Pseudomonadota</taxon>
        <taxon>Gammaproteobacteria</taxon>
        <taxon>Enterobacterales</taxon>
        <taxon>Enterobacteriaceae</taxon>
        <taxon>Salmonella</taxon>
    </lineage>
</organism>
<evidence type="ECO:0000313" key="1">
    <source>
        <dbReference type="EMBL" id="OEH97750.1"/>
    </source>
</evidence>
<name>A0A3F3IDR6_SALER</name>
<sequence>MSTITRERLLKIQQWSEIYGAGSNVMLPAEEAEELARIALAALEAEPEPVVPESISVRQAISALESADCVTTIGQAYKMGWNACRSAMLNGGKS</sequence>
<comment type="caution">
    <text evidence="1">The sequence shown here is derived from an EMBL/GenBank/DDBJ whole genome shotgun (WGS) entry which is preliminary data.</text>
</comment>
<proteinExistence type="predicted"/>
<dbReference type="AlphaFoldDB" id="A0A3F3IDR6"/>
<accession>A0A3F3IDR6</accession>
<evidence type="ECO:0008006" key="2">
    <source>
        <dbReference type="Google" id="ProtNLM"/>
    </source>
</evidence>